<feature type="transmembrane region" description="Helical" evidence="1">
    <location>
        <begin position="67"/>
        <end position="87"/>
    </location>
</feature>
<gene>
    <name evidence="2" type="ORF">SAMN05216277_102133</name>
</gene>
<evidence type="ECO:0008006" key="4">
    <source>
        <dbReference type="Google" id="ProtNLM"/>
    </source>
</evidence>
<evidence type="ECO:0000256" key="1">
    <source>
        <dbReference type="SAM" id="Phobius"/>
    </source>
</evidence>
<proteinExistence type="predicted"/>
<organism evidence="2 3">
    <name type="scientific">Halolamina pelagica</name>
    <dbReference type="NCBI Taxonomy" id="699431"/>
    <lineage>
        <taxon>Archaea</taxon>
        <taxon>Methanobacteriati</taxon>
        <taxon>Methanobacteriota</taxon>
        <taxon>Stenosarchaea group</taxon>
        <taxon>Halobacteria</taxon>
        <taxon>Halobacteriales</taxon>
        <taxon>Haloferacaceae</taxon>
    </lineage>
</organism>
<dbReference type="Proteomes" id="UP000183769">
    <property type="component" value="Unassembled WGS sequence"/>
</dbReference>
<dbReference type="AlphaFoldDB" id="A0A1I5NPG2"/>
<dbReference type="OrthoDB" id="156248at2157"/>
<reference evidence="3" key="1">
    <citation type="submission" date="2016-10" db="EMBL/GenBank/DDBJ databases">
        <authorList>
            <person name="Varghese N."/>
            <person name="Submissions S."/>
        </authorList>
    </citation>
    <scope>NUCLEOTIDE SEQUENCE [LARGE SCALE GENOMIC DNA]</scope>
    <source>
        <strain evidence="3">CGMCC 1.10329</strain>
    </source>
</reference>
<keyword evidence="1" id="KW-1133">Transmembrane helix</keyword>
<dbReference type="PANTHER" id="PTHR35519">
    <property type="entry name" value="MEMBRANE PROTEINS"/>
    <property type="match status" value="1"/>
</dbReference>
<dbReference type="RefSeq" id="WP_074875607.1">
    <property type="nucleotide sequence ID" value="NZ_FOXI01000002.1"/>
</dbReference>
<evidence type="ECO:0000313" key="2">
    <source>
        <dbReference type="EMBL" id="SFP23709.1"/>
    </source>
</evidence>
<sequence>MAEPVRLTRARRVADLLDAAFTLPVVGKVGFDGLIGLLPVIGDWAMAIPSLYVVYQGYRLGLPKRTVAWMLLLLVVEAVAGSVPVVGDALDIAWNANQRNVARIERHVGG</sequence>
<keyword evidence="3" id="KW-1185">Reference proteome</keyword>
<keyword evidence="1" id="KW-0812">Transmembrane</keyword>
<evidence type="ECO:0000313" key="3">
    <source>
        <dbReference type="Proteomes" id="UP000183769"/>
    </source>
</evidence>
<dbReference type="PANTHER" id="PTHR35519:SF2">
    <property type="entry name" value="PH DOMAIN PROTEIN"/>
    <property type="match status" value="1"/>
</dbReference>
<dbReference type="Pfam" id="PF13430">
    <property type="entry name" value="DUF4112"/>
    <property type="match status" value="1"/>
</dbReference>
<protein>
    <recommendedName>
        <fullName evidence="4">DUF4112 domain-containing protein</fullName>
    </recommendedName>
</protein>
<dbReference type="InterPro" id="IPR025187">
    <property type="entry name" value="DUF4112"/>
</dbReference>
<dbReference type="EMBL" id="FOXI01000002">
    <property type="protein sequence ID" value="SFP23709.1"/>
    <property type="molecule type" value="Genomic_DNA"/>
</dbReference>
<feature type="transmembrane region" description="Helical" evidence="1">
    <location>
        <begin position="34"/>
        <end position="55"/>
    </location>
</feature>
<name>A0A1I5NPG2_9EURY</name>
<accession>A0A1I5NPG2</accession>
<keyword evidence="1" id="KW-0472">Membrane</keyword>